<dbReference type="Gene3D" id="3.10.490.10">
    <property type="entry name" value="Gamma-glutamyl cyclotransferase-like"/>
    <property type="match status" value="1"/>
</dbReference>
<keyword evidence="3" id="KW-1185">Reference proteome</keyword>
<dbReference type="RefSeq" id="WP_252741459.1">
    <property type="nucleotide sequence ID" value="NZ_JAMXIB010000006.1"/>
</dbReference>
<dbReference type="InterPro" id="IPR036568">
    <property type="entry name" value="GGCT-like_sf"/>
</dbReference>
<dbReference type="Pfam" id="PF06094">
    <property type="entry name" value="GGACT"/>
    <property type="match status" value="1"/>
</dbReference>
<accession>A0ABT1AYH5</accession>
<feature type="domain" description="Gamma-glutamylcyclotransferase AIG2-like" evidence="1">
    <location>
        <begin position="8"/>
        <end position="103"/>
    </location>
</feature>
<dbReference type="EMBL" id="JAMXIB010000006">
    <property type="protein sequence ID" value="MCO5725086.1"/>
    <property type="molecule type" value="Genomic_DNA"/>
</dbReference>
<comment type="caution">
    <text evidence="2">The sequence shown here is derived from an EMBL/GenBank/DDBJ whole genome shotgun (WGS) entry which is preliminary data.</text>
</comment>
<evidence type="ECO:0000313" key="2">
    <source>
        <dbReference type="EMBL" id="MCO5725086.1"/>
    </source>
</evidence>
<organism evidence="2 3">
    <name type="scientific">Robiginitalea marina</name>
    <dbReference type="NCBI Taxonomy" id="2954105"/>
    <lineage>
        <taxon>Bacteria</taxon>
        <taxon>Pseudomonadati</taxon>
        <taxon>Bacteroidota</taxon>
        <taxon>Flavobacteriia</taxon>
        <taxon>Flavobacteriales</taxon>
        <taxon>Flavobacteriaceae</taxon>
        <taxon>Robiginitalea</taxon>
    </lineage>
</organism>
<dbReference type="InterPro" id="IPR013024">
    <property type="entry name" value="GGCT-like"/>
</dbReference>
<dbReference type="CDD" id="cd06661">
    <property type="entry name" value="GGCT_like"/>
    <property type="match status" value="1"/>
</dbReference>
<gene>
    <name evidence="2" type="ORF">NG653_09490</name>
</gene>
<evidence type="ECO:0000259" key="1">
    <source>
        <dbReference type="Pfam" id="PF06094"/>
    </source>
</evidence>
<evidence type="ECO:0000313" key="3">
    <source>
        <dbReference type="Proteomes" id="UP001206312"/>
    </source>
</evidence>
<dbReference type="SUPFAM" id="SSF110857">
    <property type="entry name" value="Gamma-glutamyl cyclotransferase-like"/>
    <property type="match status" value="1"/>
</dbReference>
<protein>
    <submittedName>
        <fullName evidence="2">Gamma-glutamylcyclotransferase</fullName>
    </submittedName>
</protein>
<dbReference type="Proteomes" id="UP001206312">
    <property type="component" value="Unassembled WGS sequence"/>
</dbReference>
<proteinExistence type="predicted"/>
<reference evidence="2 3" key="1">
    <citation type="submission" date="2022-06" db="EMBL/GenBank/DDBJ databases">
        <authorList>
            <person name="Xuan X."/>
        </authorList>
    </citation>
    <scope>NUCLEOTIDE SEQUENCE [LARGE SCALE GENOMIC DNA]</scope>
    <source>
        <strain evidence="2 3">2V75</strain>
    </source>
</reference>
<sequence>MAGEQEFLFAYGTLLENRVQQAVFGRLIEGEPDILPGYEKQDGMVLGTYPGLFRAPGTKGRVAGRRLPLTAGEFRQADAYEGALYRRAYLELASGHRAWVYLPVANTAL</sequence>
<dbReference type="InterPro" id="IPR009288">
    <property type="entry name" value="AIG2-like_dom"/>
</dbReference>
<name>A0ABT1AYH5_9FLAO</name>